<dbReference type="PANTHER" id="PTHR10093">
    <property type="entry name" value="IRON-SULFUR CLUSTER ASSEMBLY ENZYME NIFU HOMOLOG"/>
    <property type="match status" value="1"/>
</dbReference>
<comment type="caution">
    <text evidence="2">The sequence shown here is derived from an EMBL/GenBank/DDBJ whole genome shotgun (WGS) entry which is preliminary data.</text>
</comment>
<dbReference type="GO" id="GO:0016226">
    <property type="term" value="P:iron-sulfur cluster assembly"/>
    <property type="evidence" value="ECO:0007669"/>
    <property type="project" value="InterPro"/>
</dbReference>
<organism evidence="2 3">
    <name type="scientific">Galactobacter valiniphilus</name>
    <dbReference type="NCBI Taxonomy" id="2676122"/>
    <lineage>
        <taxon>Bacteria</taxon>
        <taxon>Bacillati</taxon>
        <taxon>Actinomycetota</taxon>
        <taxon>Actinomycetes</taxon>
        <taxon>Micrococcales</taxon>
        <taxon>Micrococcaceae</taxon>
        <taxon>Galactobacter</taxon>
    </lineage>
</organism>
<dbReference type="GO" id="GO:0051536">
    <property type="term" value="F:iron-sulfur cluster binding"/>
    <property type="evidence" value="ECO:0007669"/>
    <property type="project" value="InterPro"/>
</dbReference>
<dbReference type="Proteomes" id="UP000265419">
    <property type="component" value="Unassembled WGS sequence"/>
</dbReference>
<evidence type="ECO:0000259" key="1">
    <source>
        <dbReference type="Pfam" id="PF01592"/>
    </source>
</evidence>
<dbReference type="Pfam" id="PF01592">
    <property type="entry name" value="NifU_N"/>
    <property type="match status" value="1"/>
</dbReference>
<keyword evidence="3" id="KW-1185">Reference proteome</keyword>
<dbReference type="EMBL" id="QQXK01000018">
    <property type="protein sequence ID" value="RII41967.1"/>
    <property type="molecule type" value="Genomic_DNA"/>
</dbReference>
<gene>
    <name evidence="2" type="ORF">DWB68_09925</name>
</gene>
<evidence type="ECO:0000313" key="3">
    <source>
        <dbReference type="Proteomes" id="UP000265419"/>
    </source>
</evidence>
<protein>
    <submittedName>
        <fullName evidence="2">SUF system NifU family Fe-S cluster assembly protein</fullName>
    </submittedName>
</protein>
<dbReference type="InterPro" id="IPR002871">
    <property type="entry name" value="NIF_FeS_clus_asmbl_NifU_N"/>
</dbReference>
<evidence type="ECO:0000313" key="2">
    <source>
        <dbReference type="EMBL" id="RII41967.1"/>
    </source>
</evidence>
<dbReference type="RefSeq" id="WP_119424983.1">
    <property type="nucleotide sequence ID" value="NZ_JBHOFJ010000002.1"/>
</dbReference>
<dbReference type="Gene3D" id="3.90.1010.10">
    <property type="match status" value="1"/>
</dbReference>
<dbReference type="GO" id="GO:0005506">
    <property type="term" value="F:iron ion binding"/>
    <property type="evidence" value="ECO:0007669"/>
    <property type="project" value="InterPro"/>
</dbReference>
<name>A0A399JBQ9_9MICC</name>
<dbReference type="NCBIfam" id="TIGR01994">
    <property type="entry name" value="SUF_scaf_2"/>
    <property type="match status" value="1"/>
</dbReference>
<accession>A0A399JBQ9</accession>
<sequence>MNPLEQLYQEIILDHSKRRVGAAALEGEPGAHEGQSHQHNPLCGDDITLRARVSGDGVIESLAWQGDGCSISMASASVLSETLRGHAVSEFAEANETFHELMRSRGKLAADEELEERLGDAAAFAGVSKFPARIKCALLSWEAAKDAIARASA</sequence>
<dbReference type="CDD" id="cd06664">
    <property type="entry name" value="IscU_like"/>
    <property type="match status" value="1"/>
</dbReference>
<dbReference type="SUPFAM" id="SSF82649">
    <property type="entry name" value="SufE/NifU"/>
    <property type="match status" value="1"/>
</dbReference>
<dbReference type="AlphaFoldDB" id="A0A399JBQ9"/>
<reference evidence="2 3" key="1">
    <citation type="submission" date="2018-07" db="EMBL/GenBank/DDBJ databases">
        <title>Arthrobacter sp. nov., isolated from raw cow's milk with high bacterial count.</title>
        <authorList>
            <person name="Hahne J."/>
            <person name="Isele D."/>
            <person name="Lipski A."/>
        </authorList>
    </citation>
    <scope>NUCLEOTIDE SEQUENCE [LARGE SCALE GENOMIC DNA]</scope>
    <source>
        <strain evidence="2 3">JZ R-35</strain>
    </source>
</reference>
<proteinExistence type="predicted"/>
<feature type="domain" description="NIF system FeS cluster assembly NifU N-terminal" evidence="1">
    <location>
        <begin position="8"/>
        <end position="136"/>
    </location>
</feature>